<dbReference type="EMBL" id="AKHW03005461">
    <property type="protein sequence ID" value="KYO26606.1"/>
    <property type="molecule type" value="Genomic_DNA"/>
</dbReference>
<evidence type="ECO:0000313" key="2">
    <source>
        <dbReference type="Proteomes" id="UP000050525"/>
    </source>
</evidence>
<sequence>MLLPLRALSTAGLAVDGATLQFTDPLIACSCSLNSSAVASCTHVLVGESSSPVLQTLPGGASPEPEIPIVQLPIERKQQLQKYCLEPCFTPVSIASFKKRPEIGRAGNRHG</sequence>
<proteinExistence type="predicted"/>
<dbReference type="AlphaFoldDB" id="A0A151MPY3"/>
<keyword evidence="2" id="KW-1185">Reference proteome</keyword>
<reference evidence="1 2" key="1">
    <citation type="journal article" date="2012" name="Genome Biol.">
        <title>Sequencing three crocodilian genomes to illuminate the evolution of archosaurs and amniotes.</title>
        <authorList>
            <person name="St John J.A."/>
            <person name="Braun E.L."/>
            <person name="Isberg S.R."/>
            <person name="Miles L.G."/>
            <person name="Chong A.Y."/>
            <person name="Gongora J."/>
            <person name="Dalzell P."/>
            <person name="Moran C."/>
            <person name="Bed'hom B."/>
            <person name="Abzhanov A."/>
            <person name="Burgess S.C."/>
            <person name="Cooksey A.M."/>
            <person name="Castoe T.A."/>
            <person name="Crawford N.G."/>
            <person name="Densmore L.D."/>
            <person name="Drew J.C."/>
            <person name="Edwards S.V."/>
            <person name="Faircloth B.C."/>
            <person name="Fujita M.K."/>
            <person name="Greenwold M.J."/>
            <person name="Hoffmann F.G."/>
            <person name="Howard J.M."/>
            <person name="Iguchi T."/>
            <person name="Janes D.E."/>
            <person name="Khan S.Y."/>
            <person name="Kohno S."/>
            <person name="de Koning A.J."/>
            <person name="Lance S.L."/>
            <person name="McCarthy F.M."/>
            <person name="McCormack J.E."/>
            <person name="Merchant M.E."/>
            <person name="Peterson D.G."/>
            <person name="Pollock D.D."/>
            <person name="Pourmand N."/>
            <person name="Raney B.J."/>
            <person name="Roessler K.A."/>
            <person name="Sanford J.R."/>
            <person name="Sawyer R.H."/>
            <person name="Schmidt C.J."/>
            <person name="Triplett E.W."/>
            <person name="Tuberville T.D."/>
            <person name="Venegas-Anaya M."/>
            <person name="Howard J.T."/>
            <person name="Jarvis E.D."/>
            <person name="Guillette L.J.Jr."/>
            <person name="Glenn T.C."/>
            <person name="Green R.E."/>
            <person name="Ray D.A."/>
        </authorList>
    </citation>
    <scope>NUCLEOTIDE SEQUENCE [LARGE SCALE GENOMIC DNA]</scope>
    <source>
        <strain evidence="1">KSC_2009_1</strain>
    </source>
</reference>
<protein>
    <submittedName>
        <fullName evidence="1">Uncharacterized protein</fullName>
    </submittedName>
</protein>
<dbReference type="Proteomes" id="UP000050525">
    <property type="component" value="Unassembled WGS sequence"/>
</dbReference>
<name>A0A151MPY3_ALLMI</name>
<evidence type="ECO:0000313" key="1">
    <source>
        <dbReference type="EMBL" id="KYO26606.1"/>
    </source>
</evidence>
<comment type="caution">
    <text evidence="1">The sequence shown here is derived from an EMBL/GenBank/DDBJ whole genome shotgun (WGS) entry which is preliminary data.</text>
</comment>
<gene>
    <name evidence="1" type="ORF">Y1Q_0019098</name>
</gene>
<organism evidence="1 2">
    <name type="scientific">Alligator mississippiensis</name>
    <name type="common">American alligator</name>
    <dbReference type="NCBI Taxonomy" id="8496"/>
    <lineage>
        <taxon>Eukaryota</taxon>
        <taxon>Metazoa</taxon>
        <taxon>Chordata</taxon>
        <taxon>Craniata</taxon>
        <taxon>Vertebrata</taxon>
        <taxon>Euteleostomi</taxon>
        <taxon>Archelosauria</taxon>
        <taxon>Archosauria</taxon>
        <taxon>Crocodylia</taxon>
        <taxon>Alligatoridae</taxon>
        <taxon>Alligatorinae</taxon>
        <taxon>Alligator</taxon>
    </lineage>
</organism>
<accession>A0A151MPY3</accession>